<protein>
    <submittedName>
        <fullName evidence="2">Uncharacterized protein</fullName>
    </submittedName>
</protein>
<evidence type="ECO:0000313" key="3">
    <source>
        <dbReference type="Proteomes" id="UP000271468"/>
    </source>
</evidence>
<evidence type="ECO:0000313" key="1">
    <source>
        <dbReference type="EMBL" id="RMN10394.1"/>
    </source>
</evidence>
<gene>
    <name evidence="2" type="ORF">ALP36_102907</name>
    <name evidence="1" type="ORF">ALQ65_102240</name>
</gene>
<dbReference type="EMBL" id="RBOV01000248">
    <property type="protein sequence ID" value="RMN10394.1"/>
    <property type="molecule type" value="Genomic_DNA"/>
</dbReference>
<proteinExistence type="predicted"/>
<accession>A0A0N8QZ31</accession>
<organism evidence="2 4">
    <name type="scientific">Pseudomonas syringae pv. coriandricola</name>
    <dbReference type="NCBI Taxonomy" id="264453"/>
    <lineage>
        <taxon>Bacteria</taxon>
        <taxon>Pseudomonadati</taxon>
        <taxon>Pseudomonadota</taxon>
        <taxon>Gammaproteobacteria</taxon>
        <taxon>Pseudomonadales</taxon>
        <taxon>Pseudomonadaceae</taxon>
        <taxon>Pseudomonas</taxon>
    </lineage>
</organism>
<sequence>MRPLSHSAAFRATLICSKAQLLPPDKSRPPERCWDENRINQRLLRSSSVGARGRILYGVVYQLFDVKNRQKESEEHHTKRNFNPPELIYGFLERFIQQTGKVSL</sequence>
<reference evidence="3 4" key="1">
    <citation type="submission" date="2018-08" db="EMBL/GenBank/DDBJ databases">
        <title>Recombination of ecologically and evolutionarily significant loci maintains genetic cohesion in the Pseudomonas syringae species complex.</title>
        <authorList>
            <person name="Dillon M."/>
            <person name="Thakur S."/>
            <person name="Almeida R.N.D."/>
            <person name="Weir B.S."/>
            <person name="Guttman D.S."/>
        </authorList>
    </citation>
    <scope>NUCLEOTIDE SEQUENCE [LARGE SCALE GENOMIC DNA]</scope>
    <source>
        <strain evidence="1 3">ICMP 12341</strain>
        <strain evidence="2 4">ICMP 9829</strain>
    </source>
</reference>
<name>A0A0N8QZ31_9PSED</name>
<dbReference type="EMBL" id="RBTT01000430">
    <property type="protein sequence ID" value="RMU01799.1"/>
    <property type="molecule type" value="Genomic_DNA"/>
</dbReference>
<comment type="caution">
    <text evidence="2">The sequence shown here is derived from an EMBL/GenBank/DDBJ whole genome shotgun (WGS) entry which is preliminary data.</text>
</comment>
<dbReference type="Proteomes" id="UP000274212">
    <property type="component" value="Unassembled WGS sequence"/>
</dbReference>
<dbReference type="AlphaFoldDB" id="A0A0N8QZ31"/>
<dbReference type="Proteomes" id="UP000271468">
    <property type="component" value="Unassembled WGS sequence"/>
</dbReference>
<evidence type="ECO:0000313" key="4">
    <source>
        <dbReference type="Proteomes" id="UP000274212"/>
    </source>
</evidence>
<evidence type="ECO:0000313" key="2">
    <source>
        <dbReference type="EMBL" id="RMU01799.1"/>
    </source>
</evidence>